<dbReference type="RefSeq" id="WP_231002651.1">
    <property type="nucleotide sequence ID" value="NZ_JAJNEC010000003.1"/>
</dbReference>
<dbReference type="InterPro" id="IPR046863">
    <property type="entry name" value="MbnP-like_dom"/>
</dbReference>
<keyword evidence="4" id="KW-1185">Reference proteome</keyword>
<reference evidence="3 4" key="1">
    <citation type="submission" date="2021-11" db="EMBL/GenBank/DDBJ databases">
        <title>Genomic of Niabella pedocola.</title>
        <authorList>
            <person name="Wu T."/>
        </authorList>
    </citation>
    <scope>NUCLEOTIDE SEQUENCE [LARGE SCALE GENOMIC DNA]</scope>
    <source>
        <strain evidence="3 4">JCM 31011</strain>
    </source>
</reference>
<accession>A0ABS8PKX1</accession>
<dbReference type="EMBL" id="JAJNEC010000003">
    <property type="protein sequence ID" value="MCD2421747.1"/>
    <property type="molecule type" value="Genomic_DNA"/>
</dbReference>
<comment type="caution">
    <text evidence="3">The sequence shown here is derived from an EMBL/GenBank/DDBJ whole genome shotgun (WGS) entry which is preliminary data.</text>
</comment>
<sequence length="273" mass="30108">MKSLYTFFMTLLFGAVVLLTACSKNPVEPNYDQRALAPLAVEFDNIVGGQKLVLNTGTYVNALGQSYNIQLLQYFISNIQVKKADGTAYTVNADSSYFLIRQDDPTSRFARVKVPEGNYTALTFTVGVDSLRSIMDISKRTGVLDPGAGNHDGMYWGWNSGYIFFKMEGTAPDAPADPTGQHKFRYHIGGFGGYNAPTINNIKVITVDLTARGIAQVRKDRLANIHLMVDVSKALNGSTNVSFATNPQVMFSDYSVQIANNYAKMFVHDHTEN</sequence>
<dbReference type="Proteomes" id="UP001199816">
    <property type="component" value="Unassembled WGS sequence"/>
</dbReference>
<proteinExistence type="predicted"/>
<evidence type="ECO:0000313" key="4">
    <source>
        <dbReference type="Proteomes" id="UP001199816"/>
    </source>
</evidence>
<evidence type="ECO:0000259" key="2">
    <source>
        <dbReference type="Pfam" id="PF20243"/>
    </source>
</evidence>
<name>A0ABS8PKX1_9BACT</name>
<feature type="signal peptide" evidence="1">
    <location>
        <begin position="1"/>
        <end position="21"/>
    </location>
</feature>
<keyword evidence="1" id="KW-0732">Signal</keyword>
<gene>
    <name evidence="3" type="ORF">LQ567_03170</name>
</gene>
<evidence type="ECO:0000313" key="3">
    <source>
        <dbReference type="EMBL" id="MCD2421747.1"/>
    </source>
</evidence>
<feature type="domain" description="Copper-binding protein MbnP-like" evidence="2">
    <location>
        <begin position="38"/>
        <end position="250"/>
    </location>
</feature>
<organism evidence="3 4">
    <name type="scientific">Niabella pedocola</name>
    <dbReference type="NCBI Taxonomy" id="1752077"/>
    <lineage>
        <taxon>Bacteria</taxon>
        <taxon>Pseudomonadati</taxon>
        <taxon>Bacteroidota</taxon>
        <taxon>Chitinophagia</taxon>
        <taxon>Chitinophagales</taxon>
        <taxon>Chitinophagaceae</taxon>
        <taxon>Niabella</taxon>
    </lineage>
</organism>
<dbReference type="PROSITE" id="PS51257">
    <property type="entry name" value="PROKAR_LIPOPROTEIN"/>
    <property type="match status" value="1"/>
</dbReference>
<protein>
    <recommendedName>
        <fullName evidence="2">Copper-binding protein MbnP-like domain-containing protein</fullName>
    </recommendedName>
</protein>
<evidence type="ECO:0000256" key="1">
    <source>
        <dbReference type="SAM" id="SignalP"/>
    </source>
</evidence>
<feature type="chain" id="PRO_5046151721" description="Copper-binding protein MbnP-like domain-containing protein" evidence="1">
    <location>
        <begin position="22"/>
        <end position="273"/>
    </location>
</feature>
<dbReference type="Pfam" id="PF20243">
    <property type="entry name" value="MbnP"/>
    <property type="match status" value="1"/>
</dbReference>